<sequence>MPSIPSNVYSSNPRPRQPTSKAKPKPKAIISKSTRKSLETLSTIKRWKNELKTDLTSLSQKSYNSAAKDMTEKSFETEYSDSISAESEMTPKLTNIPSPTTTHSSSPEPDIAEYKKWLNDATLFKSQADDYLTPNKVKDDSISIGKPLMRSTTILGESNEYATESAIDLSHNLPVKTFKNSLSVDTLSLVNPSVMSEDKLKDHMLFEKKRDAGIKMLGRGVVTCGGGSLLKVVVDDNTPEKSPVKIINCKIATEIKRNDDKLKQLYKMDWPVLPNEHEMESFEEENREIKRRIGIARGTIKEGVGEGSKKNEYSLGETPQQPRTGGLIEPQFYGINRHSSPVRLPSSHYSFWQQHSSSAPRVIEMGLGVMSFSLPESPGDEGVSDFLKKQADIEAEERDEEKNVEPVEKERRGTSMRNLIDSTIGSTKRNVYEGTPVIPAAIQPELTMELASTLENKLNSTIGHGLYHDLTASILAAPLNTEEAVPQEQPFGFDEDKAQMRILSMNSALKYQGPLSPRSKLHHFQMFPYSVEAHEAAFLIQRFWERYIRARNKAACLVQCHYRKMRCRREFMEFVRRVRRGRNAIRYGAHRWLEKVRLRKDAEFNRIMVLEELASEIITEAYEEEKITQFCNNAFYTLICRYRWRKRRKKLKHRRQELEEECAIRCQRGARYFLVRRMMKRRRHAHNVIKRSFRKYFFRVYKKQLRRIMNCWRSYWLRHHLKLIQRVYRGVLGRRKARVMKLKVVAAEAVRGARELEAVNNMLLVVELELKKHLSTKAGMKEVKEHAKFCRTGYKESWKVKGVEAGKSWENRMKAKVECWVQIFEVKPEGEGAPGDGFVDINSVSAAIKDLQLGELALLTDEDVNTMIKEIDIFKVGLVNTKLLVGWVGAKVGKSREEERASLKWHERMRKDIRCWSKGIKVRYTWAAFMQAARLRMIEAERRKYYLKMLEAYRSGAQGATIEVSNPKPRVVCLKCQRPFAYHTLQAQRHIKAGGCVERPSKFLPIRPQDMN</sequence>
<feature type="region of interest" description="Disordered" evidence="1">
    <location>
        <begin position="58"/>
        <end position="109"/>
    </location>
</feature>
<feature type="compositionally biased region" description="Low complexity" evidence="1">
    <location>
        <begin position="94"/>
        <end position="109"/>
    </location>
</feature>
<gene>
    <name evidence="2" type="ORF">TrLO_g7086</name>
</gene>
<feature type="region of interest" description="Disordered" evidence="1">
    <location>
        <begin position="304"/>
        <end position="326"/>
    </location>
</feature>
<protein>
    <submittedName>
        <fullName evidence="2">Uncharacterized protein</fullName>
    </submittedName>
</protein>
<reference evidence="3" key="1">
    <citation type="journal article" date="2023" name="Commun. Biol.">
        <title>Genome analysis of Parmales, the sister group of diatoms, reveals the evolutionary specialization of diatoms from phago-mixotrophs to photoautotrophs.</title>
        <authorList>
            <person name="Ban H."/>
            <person name="Sato S."/>
            <person name="Yoshikawa S."/>
            <person name="Yamada K."/>
            <person name="Nakamura Y."/>
            <person name="Ichinomiya M."/>
            <person name="Sato N."/>
            <person name="Blanc-Mathieu R."/>
            <person name="Endo H."/>
            <person name="Kuwata A."/>
            <person name="Ogata H."/>
        </authorList>
    </citation>
    <scope>NUCLEOTIDE SEQUENCE [LARGE SCALE GENOMIC DNA]</scope>
    <source>
        <strain evidence="3">NIES 3700</strain>
    </source>
</reference>
<feature type="region of interest" description="Disordered" evidence="1">
    <location>
        <begin position="393"/>
        <end position="414"/>
    </location>
</feature>
<keyword evidence="3" id="KW-1185">Reference proteome</keyword>
<dbReference type="AlphaFoldDB" id="A0A9W7KZC4"/>
<comment type="caution">
    <text evidence="2">The sequence shown here is derived from an EMBL/GenBank/DDBJ whole genome shotgun (WGS) entry which is preliminary data.</text>
</comment>
<accession>A0A9W7KZC4</accession>
<evidence type="ECO:0000313" key="3">
    <source>
        <dbReference type="Proteomes" id="UP001165122"/>
    </source>
</evidence>
<dbReference type="EMBL" id="BRXW01000270">
    <property type="protein sequence ID" value="GMI16924.1"/>
    <property type="molecule type" value="Genomic_DNA"/>
</dbReference>
<feature type="region of interest" description="Disordered" evidence="1">
    <location>
        <begin position="1"/>
        <end position="35"/>
    </location>
</feature>
<evidence type="ECO:0000256" key="1">
    <source>
        <dbReference type="SAM" id="MobiDB-lite"/>
    </source>
</evidence>
<feature type="compositionally biased region" description="Basic and acidic residues" evidence="1">
    <location>
        <begin position="400"/>
        <end position="413"/>
    </location>
</feature>
<dbReference type="Proteomes" id="UP001165122">
    <property type="component" value="Unassembled WGS sequence"/>
</dbReference>
<feature type="compositionally biased region" description="Polar residues" evidence="1">
    <location>
        <begin position="1"/>
        <end position="14"/>
    </location>
</feature>
<dbReference type="OrthoDB" id="198040at2759"/>
<name>A0A9W7KZC4_9STRA</name>
<organism evidence="2 3">
    <name type="scientific">Triparma laevis f. longispina</name>
    <dbReference type="NCBI Taxonomy" id="1714387"/>
    <lineage>
        <taxon>Eukaryota</taxon>
        <taxon>Sar</taxon>
        <taxon>Stramenopiles</taxon>
        <taxon>Ochrophyta</taxon>
        <taxon>Bolidophyceae</taxon>
        <taxon>Parmales</taxon>
        <taxon>Triparmaceae</taxon>
        <taxon>Triparma</taxon>
    </lineage>
</organism>
<evidence type="ECO:0000313" key="2">
    <source>
        <dbReference type="EMBL" id="GMI16924.1"/>
    </source>
</evidence>
<proteinExistence type="predicted"/>